<sequence length="202" mass="20751">MMRHLIAILRGVEPQAAAAIAEVLVTAGITRIEVPLNSPDPLTSIRNMVGAVGDCAELGAGTVLTTKQVAAVKETGATFIVSPNCDLQVIRCTKTLRMKSFPGVFTPSECFAALKTGADALKLFPAGMAGIEGLKAIRAVLPEGTLVYAVGGARPSNFADWAAASADGFGLGSALYKPGMSPREVANRAAAVVTAYDGVFDG</sequence>
<dbReference type="InterPro" id="IPR000887">
    <property type="entry name" value="Aldlse_KDPG_KHG"/>
</dbReference>
<dbReference type="RefSeq" id="WP_166193893.1">
    <property type="nucleotide sequence ID" value="NZ_CP049811.1"/>
</dbReference>
<evidence type="ECO:0000256" key="3">
    <source>
        <dbReference type="ARBA" id="ARBA00011233"/>
    </source>
</evidence>
<dbReference type="KEGG" id="mon:G8E03_05250"/>
<keyword evidence="5" id="KW-0119">Carbohydrate metabolism</keyword>
<dbReference type="SUPFAM" id="SSF51569">
    <property type="entry name" value="Aldolase"/>
    <property type="match status" value="1"/>
</dbReference>
<comment type="subunit">
    <text evidence="3">Homotrimer.</text>
</comment>
<accession>A0A6G7VQ21</accession>
<dbReference type="PANTHER" id="PTHR30246:SF1">
    <property type="entry name" value="2-DEHYDRO-3-DEOXY-6-PHOSPHOGALACTONATE ALDOLASE-RELATED"/>
    <property type="match status" value="1"/>
</dbReference>
<name>A0A6G7VQ21_9RHOB</name>
<dbReference type="Pfam" id="PF01081">
    <property type="entry name" value="Aldolase"/>
    <property type="match status" value="1"/>
</dbReference>
<evidence type="ECO:0000313" key="7">
    <source>
        <dbReference type="Proteomes" id="UP000500791"/>
    </source>
</evidence>
<dbReference type="InterPro" id="IPR031338">
    <property type="entry name" value="KDPG/KHG_AS_2"/>
</dbReference>
<dbReference type="CDD" id="cd00452">
    <property type="entry name" value="KDPG_aldolase"/>
    <property type="match status" value="1"/>
</dbReference>
<dbReference type="AlphaFoldDB" id="A0A6G7VQ21"/>
<evidence type="ECO:0000256" key="5">
    <source>
        <dbReference type="ARBA" id="ARBA00023277"/>
    </source>
</evidence>
<dbReference type="EMBL" id="CP049811">
    <property type="protein sequence ID" value="QIK42020.1"/>
    <property type="molecule type" value="Genomic_DNA"/>
</dbReference>
<dbReference type="GO" id="GO:0016829">
    <property type="term" value="F:lyase activity"/>
    <property type="evidence" value="ECO:0007669"/>
    <property type="project" value="UniProtKB-KW"/>
</dbReference>
<dbReference type="PROSITE" id="PS00160">
    <property type="entry name" value="ALDOLASE_KDPG_KHG_2"/>
    <property type="match status" value="1"/>
</dbReference>
<dbReference type="PANTHER" id="PTHR30246">
    <property type="entry name" value="2-KETO-3-DEOXY-6-PHOSPHOGLUCONATE ALDOLASE"/>
    <property type="match status" value="1"/>
</dbReference>
<protein>
    <submittedName>
        <fullName evidence="6">2-dehydro-3-deoxy-6-phosphogalactonate aldolase</fullName>
    </submittedName>
</protein>
<comment type="pathway">
    <text evidence="1">Carbohydrate acid metabolism.</text>
</comment>
<comment type="similarity">
    <text evidence="2">Belongs to the KHG/KDPG aldolase family.</text>
</comment>
<evidence type="ECO:0000256" key="2">
    <source>
        <dbReference type="ARBA" id="ARBA00006906"/>
    </source>
</evidence>
<keyword evidence="4" id="KW-0456">Lyase</keyword>
<dbReference type="InterPro" id="IPR013785">
    <property type="entry name" value="Aldolase_TIM"/>
</dbReference>
<evidence type="ECO:0000256" key="1">
    <source>
        <dbReference type="ARBA" id="ARBA00004761"/>
    </source>
</evidence>
<dbReference type="Gene3D" id="3.20.20.70">
    <property type="entry name" value="Aldolase class I"/>
    <property type="match status" value="1"/>
</dbReference>
<gene>
    <name evidence="6" type="ORF">G8E03_05250</name>
</gene>
<proteinExistence type="inferred from homology"/>
<keyword evidence="7" id="KW-1185">Reference proteome</keyword>
<dbReference type="Proteomes" id="UP000500791">
    <property type="component" value="Chromosome"/>
</dbReference>
<reference evidence="6 7" key="1">
    <citation type="submission" date="2020-03" db="EMBL/GenBank/DDBJ databases">
        <title>Complete genome sequence of Monaibacterium sp. ALG8 with diverse plasmids.</title>
        <authorList>
            <person name="Sun C."/>
        </authorList>
    </citation>
    <scope>NUCLEOTIDE SEQUENCE [LARGE SCALE GENOMIC DNA]</scope>
    <source>
        <strain evidence="6 7">ALG8</strain>
    </source>
</reference>
<evidence type="ECO:0000256" key="4">
    <source>
        <dbReference type="ARBA" id="ARBA00023239"/>
    </source>
</evidence>
<dbReference type="NCBIfam" id="NF006600">
    <property type="entry name" value="PRK09140.1"/>
    <property type="match status" value="1"/>
</dbReference>
<organism evidence="6 7">
    <name type="scientific">Pontivivens nitratireducens</name>
    <dbReference type="NCBI Taxonomy" id="2758038"/>
    <lineage>
        <taxon>Bacteria</taxon>
        <taxon>Pseudomonadati</taxon>
        <taxon>Pseudomonadota</taxon>
        <taxon>Alphaproteobacteria</taxon>
        <taxon>Rhodobacterales</taxon>
        <taxon>Paracoccaceae</taxon>
        <taxon>Pontivivens</taxon>
    </lineage>
</organism>
<evidence type="ECO:0000313" key="6">
    <source>
        <dbReference type="EMBL" id="QIK42020.1"/>
    </source>
</evidence>